<evidence type="ECO:0000256" key="3">
    <source>
        <dbReference type="ARBA" id="ARBA00022475"/>
    </source>
</evidence>
<keyword evidence="17" id="KW-0325">Glycoprotein</keyword>
<evidence type="ECO:0000256" key="20">
    <source>
        <dbReference type="PROSITE-ProRule" id="PRU10141"/>
    </source>
</evidence>
<dbReference type="Pfam" id="PF00560">
    <property type="entry name" value="LRR_1"/>
    <property type="match status" value="6"/>
</dbReference>
<dbReference type="OrthoDB" id="676979at2759"/>
<dbReference type="EC" id="2.7.11.1" evidence="2"/>
<evidence type="ECO:0000256" key="17">
    <source>
        <dbReference type="ARBA" id="ARBA00023180"/>
    </source>
</evidence>
<sequence>MDVTTSWNESLHFCLWKGVSCSPQHQRVSILNLNSQGLSGSISPSIANLSFLRLLDLSNNSFRGVVPPEIGRLSRLQRVVLANNSLTGPIPVNLYSCFILRILHLSRNNFTGHIPAEFGSMSNLVEVYLDRNYFEGPIPDSFGNISSLKVLSIQGNEIRGRIPESIGQLKSLNILNVADNSLSGLIPSSIYNLSYLTTLFMRVNQLEGSLPRDIGLTLPNIQVFRISANHLSGVIPVSLSNASNLEFLELSENKFSGGVPAVLGNLKKLSWLGVVGNNLGKGQANELSFITSLVNCTQLIELILDGNNFGGQIPSSLANLSTHLQAFGISDNNISGGIPSDIGNLIGLNSLNMHYNQLTGTIPEGIGKLYKLQEVGFGKNKLSGEIPSSIGNLTLLNQLWLEQNNLQGSIPSSLGNCKNLFLLRLYSNELNGTIPPELVSLPSLSKSLDLDQNSLTGPLPMEVGNLKTLVKLNVSHNDNVTALSLVGNDKLCGGIPELQLPSCLLKKPRRKNMSLPLKLTSSLIFGLVGLFLILFAVLFYWFKMQRKCSSTKSSLVDPFMKISYGDLLKATDVFSSGNLIGIGSFGSVYKGVLEDQTYVAVKVLNLQRIGASKSFFSECKALRNIRHRNLVKILTACASVDYQGNEFKALVYEFMPNKSLEDWLHSPLDVEQEQPRSLSLCQRLNIITDVAAAVDYLHNHCELPIIHCDIKPSNVLLDDSMTAHLGDFGLASIIADSNSEVMSDQTSSVGLKGTIGYAAPEYGMGSKATKEGDVYSFGILLLHVFTGKRPIDDMFRDGLNLHKLVQMCLDENVEEMVDPTLVLGEAAAEPRPHLKGINECLISLLRIGEACSRELPRDRMEIHDALNHLLKLKTMF</sequence>
<dbReference type="SUPFAM" id="SSF52047">
    <property type="entry name" value="RNI-like"/>
    <property type="match status" value="1"/>
</dbReference>
<dbReference type="Gene3D" id="1.10.510.10">
    <property type="entry name" value="Transferase(Phosphotransferase) domain 1"/>
    <property type="match status" value="1"/>
</dbReference>
<dbReference type="SUPFAM" id="SSF52058">
    <property type="entry name" value="L domain-like"/>
    <property type="match status" value="1"/>
</dbReference>
<dbReference type="Proteomes" id="UP000593576">
    <property type="component" value="Unassembled WGS sequence"/>
</dbReference>
<evidence type="ECO:0000256" key="1">
    <source>
        <dbReference type="ARBA" id="ARBA00004162"/>
    </source>
</evidence>
<dbReference type="InterPro" id="IPR003591">
    <property type="entry name" value="Leu-rich_rpt_typical-subtyp"/>
</dbReference>
<dbReference type="InterPro" id="IPR017441">
    <property type="entry name" value="Protein_kinase_ATP_BS"/>
</dbReference>
<gene>
    <name evidence="23" type="ORF">Goshw_017897</name>
</gene>
<dbReference type="InterPro" id="IPR008271">
    <property type="entry name" value="Ser/Thr_kinase_AS"/>
</dbReference>
<evidence type="ECO:0000256" key="12">
    <source>
        <dbReference type="ARBA" id="ARBA00022777"/>
    </source>
</evidence>
<evidence type="ECO:0000256" key="19">
    <source>
        <dbReference type="ARBA" id="ARBA00048679"/>
    </source>
</evidence>
<evidence type="ECO:0000256" key="4">
    <source>
        <dbReference type="ARBA" id="ARBA00022527"/>
    </source>
</evidence>
<dbReference type="Gene3D" id="3.30.200.20">
    <property type="entry name" value="Phosphorylase Kinase, domain 1"/>
    <property type="match status" value="1"/>
</dbReference>
<keyword evidence="12" id="KW-0418">Kinase</keyword>
<dbReference type="PROSITE" id="PS50011">
    <property type="entry name" value="PROTEIN_KINASE_DOM"/>
    <property type="match status" value="1"/>
</dbReference>
<dbReference type="InterPro" id="IPR011009">
    <property type="entry name" value="Kinase-like_dom_sf"/>
</dbReference>
<evidence type="ECO:0000313" key="23">
    <source>
        <dbReference type="EMBL" id="MBA0857830.1"/>
    </source>
</evidence>
<evidence type="ECO:0000256" key="6">
    <source>
        <dbReference type="ARBA" id="ARBA00022614"/>
    </source>
</evidence>
<evidence type="ECO:0000256" key="16">
    <source>
        <dbReference type="ARBA" id="ARBA00023170"/>
    </source>
</evidence>
<protein>
    <recommendedName>
        <fullName evidence="2">non-specific serine/threonine protein kinase</fullName>
        <ecNumber evidence="2">2.7.11.1</ecNumber>
    </recommendedName>
</protein>
<comment type="catalytic activity">
    <reaction evidence="19">
        <text>L-seryl-[protein] + ATP = O-phospho-L-seryl-[protein] + ADP + H(+)</text>
        <dbReference type="Rhea" id="RHEA:17989"/>
        <dbReference type="Rhea" id="RHEA-COMP:9863"/>
        <dbReference type="Rhea" id="RHEA-COMP:11604"/>
        <dbReference type="ChEBI" id="CHEBI:15378"/>
        <dbReference type="ChEBI" id="CHEBI:29999"/>
        <dbReference type="ChEBI" id="CHEBI:30616"/>
        <dbReference type="ChEBI" id="CHEBI:83421"/>
        <dbReference type="ChEBI" id="CHEBI:456216"/>
        <dbReference type="EC" id="2.7.11.1"/>
    </reaction>
</comment>
<comment type="caution">
    <text evidence="23">The sequence shown here is derived from an EMBL/GenBank/DDBJ whole genome shotgun (WGS) entry which is preliminary data.</text>
</comment>
<dbReference type="PROSITE" id="PS00108">
    <property type="entry name" value="PROTEIN_KINASE_ST"/>
    <property type="match status" value="1"/>
</dbReference>
<dbReference type="InterPro" id="IPR001611">
    <property type="entry name" value="Leu-rich_rpt"/>
</dbReference>
<evidence type="ECO:0000256" key="2">
    <source>
        <dbReference type="ARBA" id="ARBA00012513"/>
    </source>
</evidence>
<keyword evidence="14 21" id="KW-1133">Transmembrane helix</keyword>
<proteinExistence type="predicted"/>
<evidence type="ECO:0000256" key="8">
    <source>
        <dbReference type="ARBA" id="ARBA00022692"/>
    </source>
</evidence>
<evidence type="ECO:0000256" key="11">
    <source>
        <dbReference type="ARBA" id="ARBA00022741"/>
    </source>
</evidence>
<evidence type="ECO:0000256" key="18">
    <source>
        <dbReference type="ARBA" id="ARBA00047899"/>
    </source>
</evidence>
<reference evidence="23 24" key="1">
    <citation type="journal article" date="2019" name="Genome Biol. Evol.">
        <title>Insights into the evolution of the New World diploid cottons (Gossypium, subgenus Houzingenia) based on genome sequencing.</title>
        <authorList>
            <person name="Grover C.E."/>
            <person name="Arick M.A. 2nd"/>
            <person name="Thrash A."/>
            <person name="Conover J.L."/>
            <person name="Sanders W.S."/>
            <person name="Peterson D.G."/>
            <person name="Frelichowski J.E."/>
            <person name="Scheffler J.A."/>
            <person name="Scheffler B.E."/>
            <person name="Wendel J.F."/>
        </authorList>
    </citation>
    <scope>NUCLEOTIDE SEQUENCE [LARGE SCALE GENOMIC DNA]</scope>
    <source>
        <strain evidence="23">1</strain>
        <tissue evidence="23">Leaf</tissue>
    </source>
</reference>
<dbReference type="GO" id="GO:0004674">
    <property type="term" value="F:protein serine/threonine kinase activity"/>
    <property type="evidence" value="ECO:0007669"/>
    <property type="project" value="UniProtKB-KW"/>
</dbReference>
<feature type="binding site" evidence="20">
    <location>
        <position position="602"/>
    </location>
    <ligand>
        <name>ATP</name>
        <dbReference type="ChEBI" id="CHEBI:30616"/>
    </ligand>
</feature>
<keyword evidence="4" id="KW-0723">Serine/threonine-protein kinase</keyword>
<dbReference type="PANTHER" id="PTHR27008:SF596">
    <property type="entry name" value="OS02G0215500 PROTEIN"/>
    <property type="match status" value="1"/>
</dbReference>
<evidence type="ECO:0000313" key="24">
    <source>
        <dbReference type="Proteomes" id="UP000593576"/>
    </source>
</evidence>
<evidence type="ECO:0000256" key="15">
    <source>
        <dbReference type="ARBA" id="ARBA00023136"/>
    </source>
</evidence>
<evidence type="ECO:0000256" key="21">
    <source>
        <dbReference type="SAM" id="Phobius"/>
    </source>
</evidence>
<evidence type="ECO:0000259" key="22">
    <source>
        <dbReference type="PROSITE" id="PS50011"/>
    </source>
</evidence>
<evidence type="ECO:0000256" key="10">
    <source>
        <dbReference type="ARBA" id="ARBA00022737"/>
    </source>
</evidence>
<keyword evidence="16" id="KW-0675">Receptor</keyword>
<dbReference type="GO" id="GO:0005886">
    <property type="term" value="C:plasma membrane"/>
    <property type="evidence" value="ECO:0007669"/>
    <property type="project" value="UniProtKB-SubCell"/>
</dbReference>
<keyword evidence="6" id="KW-0433">Leucine-rich repeat</keyword>
<comment type="catalytic activity">
    <reaction evidence="18">
        <text>L-threonyl-[protein] + ATP = O-phospho-L-threonyl-[protein] + ADP + H(+)</text>
        <dbReference type="Rhea" id="RHEA:46608"/>
        <dbReference type="Rhea" id="RHEA-COMP:11060"/>
        <dbReference type="Rhea" id="RHEA-COMP:11605"/>
        <dbReference type="ChEBI" id="CHEBI:15378"/>
        <dbReference type="ChEBI" id="CHEBI:30013"/>
        <dbReference type="ChEBI" id="CHEBI:30616"/>
        <dbReference type="ChEBI" id="CHEBI:61977"/>
        <dbReference type="ChEBI" id="CHEBI:456216"/>
        <dbReference type="EC" id="2.7.11.1"/>
    </reaction>
</comment>
<keyword evidence="10" id="KW-0677">Repeat</keyword>
<evidence type="ECO:0000256" key="9">
    <source>
        <dbReference type="ARBA" id="ARBA00022729"/>
    </source>
</evidence>
<dbReference type="SMART" id="SM00369">
    <property type="entry name" value="LRR_TYP"/>
    <property type="match status" value="6"/>
</dbReference>
<evidence type="ECO:0000256" key="14">
    <source>
        <dbReference type="ARBA" id="ARBA00022989"/>
    </source>
</evidence>
<dbReference type="FunFam" id="1.10.510.10:FF:000358">
    <property type="entry name" value="Putative leucine-rich repeat receptor-like serine/threonine-protein kinase"/>
    <property type="match status" value="1"/>
</dbReference>
<dbReference type="SMART" id="SM00220">
    <property type="entry name" value="S_TKc"/>
    <property type="match status" value="1"/>
</dbReference>
<feature type="transmembrane region" description="Helical" evidence="21">
    <location>
        <begin position="519"/>
        <end position="542"/>
    </location>
</feature>
<dbReference type="InterPro" id="IPR032675">
    <property type="entry name" value="LRR_dom_sf"/>
</dbReference>
<dbReference type="InterPro" id="IPR000719">
    <property type="entry name" value="Prot_kinase_dom"/>
</dbReference>
<keyword evidence="15 21" id="KW-0472">Membrane</keyword>
<dbReference type="PANTHER" id="PTHR27008">
    <property type="entry name" value="OS04G0122200 PROTEIN"/>
    <property type="match status" value="1"/>
</dbReference>
<dbReference type="GO" id="GO:0005524">
    <property type="term" value="F:ATP binding"/>
    <property type="evidence" value="ECO:0007669"/>
    <property type="project" value="UniProtKB-UniRule"/>
</dbReference>
<keyword evidence="24" id="KW-1185">Reference proteome</keyword>
<accession>A0A7J9LGH5</accession>
<dbReference type="Pfam" id="PF00069">
    <property type="entry name" value="Pkinase"/>
    <property type="match status" value="1"/>
</dbReference>
<comment type="subcellular location">
    <subcellularLocation>
        <location evidence="1">Cell membrane</location>
        <topology evidence="1">Single-pass membrane protein</topology>
    </subcellularLocation>
</comment>
<dbReference type="PROSITE" id="PS00107">
    <property type="entry name" value="PROTEIN_KINASE_ATP"/>
    <property type="match status" value="1"/>
</dbReference>
<organism evidence="23 24">
    <name type="scientific">Gossypium schwendimanii</name>
    <name type="common">Cotton</name>
    <dbReference type="NCBI Taxonomy" id="34291"/>
    <lineage>
        <taxon>Eukaryota</taxon>
        <taxon>Viridiplantae</taxon>
        <taxon>Streptophyta</taxon>
        <taxon>Embryophyta</taxon>
        <taxon>Tracheophyta</taxon>
        <taxon>Spermatophyta</taxon>
        <taxon>Magnoliopsida</taxon>
        <taxon>eudicotyledons</taxon>
        <taxon>Gunneridae</taxon>
        <taxon>Pentapetalae</taxon>
        <taxon>rosids</taxon>
        <taxon>malvids</taxon>
        <taxon>Malvales</taxon>
        <taxon>Malvaceae</taxon>
        <taxon>Malvoideae</taxon>
        <taxon>Gossypium</taxon>
    </lineage>
</organism>
<keyword evidence="13 20" id="KW-0067">ATP-binding</keyword>
<dbReference type="InterPro" id="IPR051809">
    <property type="entry name" value="Plant_receptor-like_S/T_kinase"/>
</dbReference>
<dbReference type="FunFam" id="3.80.10.10:FF:000095">
    <property type="entry name" value="LRR receptor-like serine/threonine-protein kinase GSO1"/>
    <property type="match status" value="2"/>
</dbReference>
<evidence type="ECO:0000256" key="7">
    <source>
        <dbReference type="ARBA" id="ARBA00022679"/>
    </source>
</evidence>
<dbReference type="EMBL" id="JABFAF010000006">
    <property type="protein sequence ID" value="MBA0857830.1"/>
    <property type="molecule type" value="Genomic_DNA"/>
</dbReference>
<keyword evidence="8 21" id="KW-0812">Transmembrane</keyword>
<evidence type="ECO:0000256" key="5">
    <source>
        <dbReference type="ARBA" id="ARBA00022553"/>
    </source>
</evidence>
<keyword evidence="5" id="KW-0597">Phosphoprotein</keyword>
<evidence type="ECO:0000256" key="13">
    <source>
        <dbReference type="ARBA" id="ARBA00022840"/>
    </source>
</evidence>
<feature type="domain" description="Protein kinase" evidence="22">
    <location>
        <begin position="574"/>
        <end position="871"/>
    </location>
</feature>
<dbReference type="Gene3D" id="3.80.10.10">
    <property type="entry name" value="Ribonuclease Inhibitor"/>
    <property type="match status" value="4"/>
</dbReference>
<dbReference type="FunFam" id="3.30.200.20:FF:000432">
    <property type="entry name" value="LRR receptor-like serine/threonine-protein kinase EFR"/>
    <property type="match status" value="1"/>
</dbReference>
<keyword evidence="11 20" id="KW-0547">Nucleotide-binding</keyword>
<dbReference type="Pfam" id="PF13855">
    <property type="entry name" value="LRR_8"/>
    <property type="match status" value="2"/>
</dbReference>
<dbReference type="SUPFAM" id="SSF56112">
    <property type="entry name" value="Protein kinase-like (PK-like)"/>
    <property type="match status" value="1"/>
</dbReference>
<dbReference type="AlphaFoldDB" id="A0A7J9LGH5"/>
<keyword evidence="7" id="KW-0808">Transferase</keyword>
<name>A0A7J9LGH5_GOSSC</name>
<keyword evidence="3" id="KW-1003">Cell membrane</keyword>
<keyword evidence="9" id="KW-0732">Signal</keyword>
<dbReference type="CDD" id="cd14066">
    <property type="entry name" value="STKc_IRAK"/>
    <property type="match status" value="1"/>
</dbReference>